<dbReference type="EMBL" id="VVND01000024">
    <property type="protein sequence ID" value="KAA3158047.1"/>
    <property type="molecule type" value="Genomic_DNA"/>
</dbReference>
<protein>
    <recommendedName>
        <fullName evidence="3">N-acetyltransferase</fullName>
    </recommendedName>
</protein>
<comment type="caution">
    <text evidence="1">The sequence shown here is derived from an EMBL/GenBank/DDBJ whole genome shotgun (WGS) entry which is preliminary data.</text>
</comment>
<keyword evidence="2" id="KW-1185">Reference proteome</keyword>
<evidence type="ECO:0000313" key="1">
    <source>
        <dbReference type="EMBL" id="KAA3158047.1"/>
    </source>
</evidence>
<dbReference type="Gene3D" id="2.160.10.10">
    <property type="entry name" value="Hexapeptide repeat proteins"/>
    <property type="match status" value="1"/>
</dbReference>
<reference evidence="1 2" key="1">
    <citation type="journal article" date="2019" name="Nat. Med.">
        <title>A library of human gut bacterial isolates paired with longitudinal multiomics data enables mechanistic microbiome research.</title>
        <authorList>
            <person name="Poyet M."/>
            <person name="Groussin M."/>
            <person name="Gibbons S.M."/>
            <person name="Avila-Pacheco J."/>
            <person name="Jiang X."/>
            <person name="Kearney S.M."/>
            <person name="Perrotta A.R."/>
            <person name="Berdy B."/>
            <person name="Zhao S."/>
            <person name="Lieberman T.D."/>
            <person name="Swanson P.K."/>
            <person name="Smith M."/>
            <person name="Roesemann S."/>
            <person name="Alexander J.E."/>
            <person name="Rich S.A."/>
            <person name="Livny J."/>
            <person name="Vlamakis H."/>
            <person name="Clish C."/>
            <person name="Bullock K."/>
            <person name="Deik A."/>
            <person name="Scott J."/>
            <person name="Pierce K.A."/>
            <person name="Xavier R.J."/>
            <person name="Alm E.J."/>
        </authorList>
    </citation>
    <scope>NUCLEOTIDE SEQUENCE [LARGE SCALE GENOMIC DNA]</scope>
    <source>
        <strain evidence="1 2">BIOML-A1</strain>
    </source>
</reference>
<dbReference type="SUPFAM" id="SSF51161">
    <property type="entry name" value="Trimeric LpxA-like enzymes"/>
    <property type="match status" value="1"/>
</dbReference>
<proteinExistence type="predicted"/>
<dbReference type="InterPro" id="IPR011004">
    <property type="entry name" value="Trimer_LpxA-like_sf"/>
</dbReference>
<organism evidence="1 2">
    <name type="scientific">Alistipes finegoldii</name>
    <dbReference type="NCBI Taxonomy" id="214856"/>
    <lineage>
        <taxon>Bacteria</taxon>
        <taxon>Pseudomonadati</taxon>
        <taxon>Bacteroidota</taxon>
        <taxon>Bacteroidia</taxon>
        <taxon>Bacteroidales</taxon>
        <taxon>Rikenellaceae</taxon>
        <taxon>Alistipes</taxon>
    </lineage>
</organism>
<sequence length="39" mass="4344">MSETFIHPSSFVDDGAVIGPGCRIWHFSHIMAGARLERD</sequence>
<name>A0ABQ6S0X6_9BACT</name>
<accession>A0ABQ6S0X6</accession>
<dbReference type="Proteomes" id="UP000324870">
    <property type="component" value="Unassembled WGS sequence"/>
</dbReference>
<evidence type="ECO:0000313" key="2">
    <source>
        <dbReference type="Proteomes" id="UP000324870"/>
    </source>
</evidence>
<gene>
    <name evidence="1" type="ORF">F2A26_12755</name>
</gene>
<evidence type="ECO:0008006" key="3">
    <source>
        <dbReference type="Google" id="ProtNLM"/>
    </source>
</evidence>